<gene>
    <name evidence="2" type="primary">Aln</name>
    <name evidence="2" type="ORF">GTO92_0010325</name>
</gene>
<dbReference type="Gene3D" id="3.20.20.140">
    <property type="entry name" value="Metal-dependent hydrolases"/>
    <property type="match status" value="1"/>
</dbReference>
<evidence type="ECO:0000313" key="3">
    <source>
        <dbReference type="Proteomes" id="UP001166052"/>
    </source>
</evidence>
<dbReference type="InterPro" id="IPR011059">
    <property type="entry name" value="Metal-dep_hydrolase_composite"/>
</dbReference>
<dbReference type="Proteomes" id="UP001166052">
    <property type="component" value="Unassembled WGS sequence"/>
</dbReference>
<dbReference type="PANTHER" id="PTHR43668">
    <property type="entry name" value="ALLANTOINASE"/>
    <property type="match status" value="1"/>
</dbReference>
<proteinExistence type="predicted"/>
<dbReference type="InterPro" id="IPR050138">
    <property type="entry name" value="DHOase/Allantoinase_Hydrolase"/>
</dbReference>
<comment type="caution">
    <text evidence="2">The sequence shown here is derived from an EMBL/GenBank/DDBJ whole genome shotgun (WGS) entry which is preliminary data.</text>
</comment>
<sequence>MISTGVPGFKCFMIHSGVDEFPHVTEKDLHKAMAELQGTGSVMLFHAEMELEDLKQTGKSKADPCEYSTFLDSRPENMEVEAVQQVCQLCLQYQVRCHIVHLSSAKALSITDAARKAGAPLTVETTHHYLNLAAEHIPRSATHFKCCPPIRSQVNQEKLWRALKEARIDMVVSDHSPCTVDLKKLGTGNFLEAWGGIASLQFGLPLFWTSAKKRGFSLQDVVMLLCQKPAELSSLASRKASLLPGYDADIVIWDPDKEFEITEECVHHKNKLTPYLGCKLHGEVIATIVAGKMTYIKGQFAREPPGQLLFVK</sequence>
<name>A0ABS2YRU6_POLSE</name>
<dbReference type="InterPro" id="IPR032466">
    <property type="entry name" value="Metal_Hydrolase"/>
</dbReference>
<organism evidence="2 3">
    <name type="scientific">Polypterus senegalus</name>
    <name type="common">Senegal bichir</name>
    <dbReference type="NCBI Taxonomy" id="55291"/>
    <lineage>
        <taxon>Eukaryota</taxon>
        <taxon>Metazoa</taxon>
        <taxon>Chordata</taxon>
        <taxon>Craniata</taxon>
        <taxon>Vertebrata</taxon>
        <taxon>Euteleostomi</taxon>
        <taxon>Actinopterygii</taxon>
        <taxon>Polypteriformes</taxon>
        <taxon>Polypteridae</taxon>
        <taxon>Polypterus</taxon>
    </lineage>
</organism>
<dbReference type="Pfam" id="PF01979">
    <property type="entry name" value="Amidohydro_1"/>
    <property type="match status" value="1"/>
</dbReference>
<dbReference type="SUPFAM" id="SSF51338">
    <property type="entry name" value="Composite domain of metallo-dependent hydrolases"/>
    <property type="match status" value="1"/>
</dbReference>
<reference evidence="2" key="1">
    <citation type="journal article" date="2021" name="Cell">
        <title>Tracing the genetic footprints of vertebrate landing in non-teleost ray-finned fishes.</title>
        <authorList>
            <person name="Bi X."/>
            <person name="Wang K."/>
            <person name="Yang L."/>
            <person name="Pan H."/>
            <person name="Jiang H."/>
            <person name="Wei Q."/>
            <person name="Fang M."/>
            <person name="Yu H."/>
            <person name="Zhu C."/>
            <person name="Cai Y."/>
            <person name="He Y."/>
            <person name="Gan X."/>
            <person name="Zeng H."/>
            <person name="Yu D."/>
            <person name="Zhu Y."/>
            <person name="Jiang H."/>
            <person name="Qiu Q."/>
            <person name="Yang H."/>
            <person name="Zhang Y.E."/>
            <person name="Wang W."/>
            <person name="Zhu M."/>
            <person name="He S."/>
            <person name="Zhang G."/>
        </authorList>
    </citation>
    <scope>NUCLEOTIDE SEQUENCE</scope>
    <source>
        <strain evidence="2">Bchr_001</strain>
    </source>
</reference>
<evidence type="ECO:0000313" key="2">
    <source>
        <dbReference type="EMBL" id="MBN3289490.1"/>
    </source>
</evidence>
<accession>A0ABS2YRU6</accession>
<feature type="non-terminal residue" evidence="2">
    <location>
        <position position="312"/>
    </location>
</feature>
<protein>
    <submittedName>
        <fullName evidence="2">ALN protein</fullName>
    </submittedName>
</protein>
<dbReference type="SUPFAM" id="SSF51556">
    <property type="entry name" value="Metallo-dependent hydrolases"/>
    <property type="match status" value="1"/>
</dbReference>
<keyword evidence="3" id="KW-1185">Reference proteome</keyword>
<dbReference type="EMBL" id="JAAWVN010003303">
    <property type="protein sequence ID" value="MBN3289490.1"/>
    <property type="molecule type" value="Genomic_DNA"/>
</dbReference>
<dbReference type="InterPro" id="IPR006680">
    <property type="entry name" value="Amidohydro-rel"/>
</dbReference>
<dbReference type="PANTHER" id="PTHR43668:SF2">
    <property type="entry name" value="ALLANTOINASE"/>
    <property type="match status" value="1"/>
</dbReference>
<feature type="non-terminal residue" evidence="2">
    <location>
        <position position="1"/>
    </location>
</feature>
<feature type="domain" description="Amidohydrolase-related" evidence="1">
    <location>
        <begin position="20"/>
        <end position="293"/>
    </location>
</feature>
<evidence type="ECO:0000259" key="1">
    <source>
        <dbReference type="Pfam" id="PF01979"/>
    </source>
</evidence>